<comment type="caution">
    <text evidence="2">The sequence shown here is derived from an EMBL/GenBank/DDBJ whole genome shotgun (WGS) entry which is preliminary data.</text>
</comment>
<dbReference type="OrthoDB" id="5316527at2759"/>
<feature type="compositionally biased region" description="Low complexity" evidence="1">
    <location>
        <begin position="287"/>
        <end position="313"/>
    </location>
</feature>
<feature type="compositionally biased region" description="Acidic residues" evidence="1">
    <location>
        <begin position="103"/>
        <end position="119"/>
    </location>
</feature>
<sequence>MLKPLVLRRDFSLFTRVPYSRLINSAAHNGHESIIIHRVRIRQPFFRRSRLVGTFIFATATFAIVQSLGVKVEVEIKEIEAKDKKPSPSASPEEDGWTTVGQEVDEDEDEEEEEEEEEALLFLPTGFSRPQKKTFYKGTDPEWQEFRKLATDRPRLEKIRGDLVSTLRGTLAKNPNWILKLGKVDTSKGKTWLEFKFPDGPPVEYERPGIELTENLEWRKATRPVNFSHHDRLKRLMYPKEVADALYNDTTNKVKGLWKGFQVYMGWHQESKSDTVQQLVQRIAANPQSSASQPTTTTPDPASASSTDSQQPSITTSSAPIDGPPKDLGFVLPEPKKLTLDLSRFRAEFQRAFKPSPPPLPRGVFYIIGLVEVYGARARSTFSVIAIYDPKQGKFVHIHAQEFNSLEHNQRPRG</sequence>
<accession>A0A922NI97</accession>
<dbReference type="EMBL" id="NRDI02000006">
    <property type="protein sequence ID" value="KAI1515587.1"/>
    <property type="molecule type" value="Genomic_DNA"/>
</dbReference>
<organism evidence="2 3">
    <name type="scientific">Pyrenophora tritici-repentis</name>
    <dbReference type="NCBI Taxonomy" id="45151"/>
    <lineage>
        <taxon>Eukaryota</taxon>
        <taxon>Fungi</taxon>
        <taxon>Dikarya</taxon>
        <taxon>Ascomycota</taxon>
        <taxon>Pezizomycotina</taxon>
        <taxon>Dothideomycetes</taxon>
        <taxon>Pleosporomycetidae</taxon>
        <taxon>Pleosporales</taxon>
        <taxon>Pleosporineae</taxon>
        <taxon>Pleosporaceae</taxon>
        <taxon>Pyrenophora</taxon>
    </lineage>
</organism>
<name>A0A922NI97_9PLEO</name>
<feature type="region of interest" description="Disordered" evidence="1">
    <location>
        <begin position="285"/>
        <end position="328"/>
    </location>
</feature>
<reference evidence="3" key="1">
    <citation type="journal article" date="2022" name="Microb. Genom.">
        <title>A global pangenome for the wheat fungal pathogen Pyrenophora tritici-repentis and prediction of effector protein structural homology.</title>
        <authorList>
            <person name="Moolhuijzen P.M."/>
            <person name="See P.T."/>
            <person name="Shi G."/>
            <person name="Powell H.R."/>
            <person name="Cockram J."/>
            <person name="Jorgensen L.N."/>
            <person name="Benslimane H."/>
            <person name="Strelkov S.E."/>
            <person name="Turner J."/>
            <person name="Liu Z."/>
            <person name="Moffat C.S."/>
        </authorList>
    </citation>
    <scope>NUCLEOTIDE SEQUENCE [LARGE SCALE GENOMIC DNA]</scope>
</reference>
<gene>
    <name evidence="2" type="ORF">Ptr86124_005588</name>
</gene>
<keyword evidence="3" id="KW-1185">Reference proteome</keyword>
<evidence type="ECO:0000256" key="1">
    <source>
        <dbReference type="SAM" id="MobiDB-lite"/>
    </source>
</evidence>
<dbReference type="AlphaFoldDB" id="A0A922NI97"/>
<dbReference type="Proteomes" id="UP000249757">
    <property type="component" value="Unassembled WGS sequence"/>
</dbReference>
<protein>
    <submittedName>
        <fullName evidence="2">Uncharacterized protein</fullName>
    </submittedName>
</protein>
<evidence type="ECO:0000313" key="3">
    <source>
        <dbReference type="Proteomes" id="UP000249757"/>
    </source>
</evidence>
<evidence type="ECO:0000313" key="2">
    <source>
        <dbReference type="EMBL" id="KAI1515587.1"/>
    </source>
</evidence>
<proteinExistence type="predicted"/>
<feature type="region of interest" description="Disordered" evidence="1">
    <location>
        <begin position="81"/>
        <end position="119"/>
    </location>
</feature>